<accession>A0A0N4VME6</accession>
<dbReference type="GO" id="GO:0003723">
    <property type="term" value="F:RNA binding"/>
    <property type="evidence" value="ECO:0007669"/>
    <property type="project" value="TreeGrafter"/>
</dbReference>
<dbReference type="Pfam" id="PF08389">
    <property type="entry name" value="Xpo1"/>
    <property type="match status" value="1"/>
</dbReference>
<evidence type="ECO:0000259" key="1">
    <source>
        <dbReference type="Pfam" id="PF08389"/>
    </source>
</evidence>
<dbReference type="GO" id="GO:0005049">
    <property type="term" value="F:nuclear export signal receptor activity"/>
    <property type="evidence" value="ECO:0007669"/>
    <property type="project" value="InterPro"/>
</dbReference>
<dbReference type="GO" id="GO:0005634">
    <property type="term" value="C:nucleus"/>
    <property type="evidence" value="ECO:0007669"/>
    <property type="project" value="TreeGrafter"/>
</dbReference>
<dbReference type="AlphaFoldDB" id="A0A0N4VME6"/>
<dbReference type="WBParaSite" id="EVEC_0001210401-mRNA-1">
    <property type="protein sequence ID" value="EVEC_0001210401-mRNA-1"/>
    <property type="gene ID" value="EVEC_0001210401"/>
</dbReference>
<dbReference type="GO" id="GO:0006611">
    <property type="term" value="P:protein export from nucleus"/>
    <property type="evidence" value="ECO:0007669"/>
    <property type="project" value="InterPro"/>
</dbReference>
<evidence type="ECO:0000259" key="2">
    <source>
        <dbReference type="Pfam" id="PF19273"/>
    </source>
</evidence>
<feature type="domain" description="Exportin-1/Importin-beta-like" evidence="1">
    <location>
        <begin position="73"/>
        <end position="215"/>
    </location>
</feature>
<dbReference type="InterPro" id="IPR013598">
    <property type="entry name" value="Exportin-1/Importin-b-like"/>
</dbReference>
<proteinExistence type="predicted"/>
<organism evidence="3">
    <name type="scientific">Enterobius vermicularis</name>
    <name type="common">Human pinworm</name>
    <dbReference type="NCBI Taxonomy" id="51028"/>
    <lineage>
        <taxon>Eukaryota</taxon>
        <taxon>Metazoa</taxon>
        <taxon>Ecdysozoa</taxon>
        <taxon>Nematoda</taxon>
        <taxon>Chromadorea</taxon>
        <taxon>Rhabditida</taxon>
        <taxon>Spirurina</taxon>
        <taxon>Oxyuridomorpha</taxon>
        <taxon>Oxyuroidea</taxon>
        <taxon>Oxyuridae</taxon>
        <taxon>Enterobius</taxon>
    </lineage>
</organism>
<reference evidence="3" key="1">
    <citation type="submission" date="2017-02" db="UniProtKB">
        <authorList>
            <consortium name="WormBaseParasite"/>
        </authorList>
    </citation>
    <scope>IDENTIFICATION</scope>
</reference>
<dbReference type="GO" id="GO:0042565">
    <property type="term" value="C:RNA nuclear export complex"/>
    <property type="evidence" value="ECO:0007669"/>
    <property type="project" value="TreeGrafter"/>
</dbReference>
<feature type="domain" description="Exportin-5 C-terminal" evidence="2">
    <location>
        <begin position="264"/>
        <end position="1033"/>
    </location>
</feature>
<dbReference type="GO" id="GO:0005737">
    <property type="term" value="C:cytoplasm"/>
    <property type="evidence" value="ECO:0007669"/>
    <property type="project" value="TreeGrafter"/>
</dbReference>
<dbReference type="Pfam" id="PF19273">
    <property type="entry name" value="Exportin-5"/>
    <property type="match status" value="1"/>
</dbReference>
<dbReference type="InterPro" id="IPR045065">
    <property type="entry name" value="XPO1/5"/>
</dbReference>
<dbReference type="InterPro" id="IPR011989">
    <property type="entry name" value="ARM-like"/>
</dbReference>
<dbReference type="Gene3D" id="1.25.10.10">
    <property type="entry name" value="Leucine-rich Repeat Variant"/>
    <property type="match status" value="1"/>
</dbReference>
<evidence type="ECO:0000313" key="3">
    <source>
        <dbReference type="WBParaSite" id="EVEC_0001210401-mRNA-1"/>
    </source>
</evidence>
<dbReference type="SUPFAM" id="SSF48371">
    <property type="entry name" value="ARM repeat"/>
    <property type="match status" value="1"/>
</dbReference>
<protein>
    <submittedName>
        <fullName evidence="3">Xpo1 domain-containing protein</fullName>
    </submittedName>
</protein>
<name>A0A0N4VME6_ENTVE</name>
<dbReference type="InterPro" id="IPR045478">
    <property type="entry name" value="Exportin-5_C"/>
</dbReference>
<dbReference type="PANTHER" id="PTHR11223">
    <property type="entry name" value="EXPORTIN 1/5"/>
    <property type="match status" value="1"/>
</dbReference>
<dbReference type="InterPro" id="IPR016024">
    <property type="entry name" value="ARM-type_fold"/>
</dbReference>
<dbReference type="GO" id="GO:0006405">
    <property type="term" value="P:RNA export from nucleus"/>
    <property type="evidence" value="ECO:0007669"/>
    <property type="project" value="TreeGrafter"/>
</dbReference>
<dbReference type="PANTHER" id="PTHR11223:SF3">
    <property type="entry name" value="EXPORTIN-5"/>
    <property type="match status" value="1"/>
</dbReference>
<sequence length="1084" mass="122345">LIETAKETSPVELEVLAYQLISNDDVRVVHVGWCFIEHIIKFQWLNLDAGARLSIRNNCFSHAADEKIKYPELKNAFSRCVVSMAEHEWPQNWPEFFDQLEKLSSLSLNHAELPFTILQRLVENVVTICTVQNLQRRRDLNAAIVSEVPRIFSLISCMLEAGESYNEKHAPLICSALSLLGEIVEWIPPKVLDVHLEKILRVVCPFLNGNQFSAANCLLRIASRRHAKNNENLVVMALFGDVPMQSILASASAAASVGADDVMHYRYLKTLCDVLSALGIHLSDVWKRSPPNFEIYLRANEAFITHPSVYLRSEAATVYASFVAHSEIVEDEIFSNSLSRIIPKIPRLLEKVGLPSAGDSEASRYSQIDFDDDTDFFHCFIKYRDRLLRVVRGACDDRHISSLLSIIEDWIKNQCIASPHTISENEWAAMLRFMRVVLTECHTESIFDEAQYRVFTGLFDGVLMVLSSVTAPASLVNNLLSVLSAMFLILESCPDRITPILLLLRRFLLEEVEELSEEKSVKRHCISVLLKLVTCYADAVRNYAETLLEVCMEARSCLSPMQQASCAQVFAALGNLCGDYLMQCNFISCAMQETVSYFTTPEVLSATEGDSGFLSFIGLSSPAPISTEEALRSSFIYNRVILRANLATIEGMLTQVRSINPPAHPALPALRPVLPTLFSFAERVNSLYDSHCLSLIHPSYGPTVVDITAADRQQLLSAFDPLTSVSVSRNQTDDARSHARLFISVFIVQIEEVFFRQSITGLLASMMPAELFLEPCVSAWCMQLVSHVSSVPDFRLRFWIRRRPFLTSCSQRFYHTVRELLHVVCSELQSRLIARWDALAQIGNADDQEPTTEELFEEHMACVLTRETVGLLRALLGVQDNGEEKNEEPTCFITQQIIEDKIIFDGIVSLTFHCLTFNDAPSTLRAIPICRDIVEMVSGRCDENMAMFMLVRSIQSLQIHGSDEVALGPLLLLVFHVYYSLREGCENLVRVLQQVPECNYEEVDAYDKRIMTMRQNKEVVYDKCKREMTKKLLRPIIALNVGEQHRPSANTSSIIQNSETIRQFQFALIEDLVTGSSGDRCYES</sequence>